<protein>
    <submittedName>
        <fullName evidence="8">Sigma-24</fullName>
    </submittedName>
</protein>
<keyword evidence="2" id="KW-0805">Transcription regulation</keyword>
<feature type="domain" description="RNA polymerase sigma-70 region 2" evidence="6">
    <location>
        <begin position="14"/>
        <end position="80"/>
    </location>
</feature>
<dbReference type="InterPro" id="IPR014289">
    <property type="entry name" value="RNA_pol_sigma-24-rel"/>
</dbReference>
<sequence>MPNSHSPLTDPQFVAELQQQMLQFARLQLNDFHQAEDVVQEAFEGAMKNADSFAGRAAWKSWVFAILRNKIADTLRKRYRQAEVQSVDEEDRQDFEALFDAQGHWPADERPQRWHQPDESCEQAQFWQIFELCLTQVPAKNARAFMMREFIGLETQEICREMALSVTNLNVVLWRARMRLRECLSQRWFSREGGEHA</sequence>
<feature type="domain" description="RNA polymerase sigma factor 70 region 4 type 2" evidence="7">
    <location>
        <begin position="129"/>
        <end position="180"/>
    </location>
</feature>
<dbReference type="PANTHER" id="PTHR43133">
    <property type="entry name" value="RNA POLYMERASE ECF-TYPE SIGMA FACTO"/>
    <property type="match status" value="1"/>
</dbReference>
<keyword evidence="4" id="KW-0238">DNA-binding</keyword>
<dbReference type="InterPro" id="IPR013325">
    <property type="entry name" value="RNA_pol_sigma_r2"/>
</dbReference>
<dbReference type="SUPFAM" id="SSF88946">
    <property type="entry name" value="Sigma2 domain of RNA polymerase sigma factors"/>
    <property type="match status" value="1"/>
</dbReference>
<dbReference type="PANTHER" id="PTHR43133:SF8">
    <property type="entry name" value="RNA POLYMERASE SIGMA FACTOR HI_1459-RELATED"/>
    <property type="match status" value="1"/>
</dbReference>
<dbReference type="NCBIfam" id="NF009196">
    <property type="entry name" value="PRK12544.1"/>
    <property type="match status" value="1"/>
</dbReference>
<reference evidence="8 9" key="1">
    <citation type="submission" date="2018-12" db="EMBL/GenBank/DDBJ databases">
        <authorList>
            <consortium name="Pathogen Informatics"/>
        </authorList>
    </citation>
    <scope>NUCLEOTIDE SEQUENCE [LARGE SCALE GENOMIC DNA]</scope>
    <source>
        <strain evidence="8 9">NCTC9419</strain>
    </source>
</reference>
<dbReference type="Gene3D" id="1.10.10.10">
    <property type="entry name" value="Winged helix-like DNA-binding domain superfamily/Winged helix DNA-binding domain"/>
    <property type="match status" value="1"/>
</dbReference>
<proteinExistence type="inferred from homology"/>
<dbReference type="AlphaFoldDB" id="A0A3S5DF21"/>
<accession>A0A3S5DF21</accession>
<evidence type="ECO:0000256" key="4">
    <source>
        <dbReference type="ARBA" id="ARBA00023125"/>
    </source>
</evidence>
<dbReference type="Gene3D" id="1.10.1740.10">
    <property type="match status" value="1"/>
</dbReference>
<evidence type="ECO:0000259" key="7">
    <source>
        <dbReference type="Pfam" id="PF08281"/>
    </source>
</evidence>
<keyword evidence="3" id="KW-0731">Sigma factor</keyword>
<evidence type="ECO:0000256" key="3">
    <source>
        <dbReference type="ARBA" id="ARBA00023082"/>
    </source>
</evidence>
<gene>
    <name evidence="8" type="primary">rpoE_2</name>
    <name evidence="8" type="ORF">NCTC9419_01544</name>
</gene>
<dbReference type="SUPFAM" id="SSF88659">
    <property type="entry name" value="Sigma3 and sigma4 domains of RNA polymerase sigma factors"/>
    <property type="match status" value="1"/>
</dbReference>
<dbReference type="NCBIfam" id="TIGR02943">
    <property type="entry name" value="Sig70_famx1"/>
    <property type="match status" value="1"/>
</dbReference>
<dbReference type="STRING" id="61652.AXX16_1249"/>
<dbReference type="GO" id="GO:0003677">
    <property type="term" value="F:DNA binding"/>
    <property type="evidence" value="ECO:0007669"/>
    <property type="project" value="UniProtKB-KW"/>
</dbReference>
<name>A0A3S5DF21_SERRU</name>
<dbReference type="GO" id="GO:0016987">
    <property type="term" value="F:sigma factor activity"/>
    <property type="evidence" value="ECO:0007669"/>
    <property type="project" value="UniProtKB-KW"/>
</dbReference>
<dbReference type="InterPro" id="IPR013249">
    <property type="entry name" value="RNA_pol_sigma70_r4_t2"/>
</dbReference>
<dbReference type="Pfam" id="PF08281">
    <property type="entry name" value="Sigma70_r4_2"/>
    <property type="match status" value="1"/>
</dbReference>
<dbReference type="InterPro" id="IPR007627">
    <property type="entry name" value="RNA_pol_sigma70_r2"/>
</dbReference>
<evidence type="ECO:0000313" key="9">
    <source>
        <dbReference type="Proteomes" id="UP000271603"/>
    </source>
</evidence>
<dbReference type="InterPro" id="IPR013324">
    <property type="entry name" value="RNA_pol_sigma_r3/r4-like"/>
</dbReference>
<evidence type="ECO:0000256" key="1">
    <source>
        <dbReference type="ARBA" id="ARBA00010641"/>
    </source>
</evidence>
<dbReference type="InterPro" id="IPR039425">
    <property type="entry name" value="RNA_pol_sigma-70-like"/>
</dbReference>
<dbReference type="EMBL" id="LR134155">
    <property type="protein sequence ID" value="VEA70052.1"/>
    <property type="molecule type" value="Genomic_DNA"/>
</dbReference>
<keyword evidence="5" id="KW-0804">Transcription</keyword>
<dbReference type="InterPro" id="IPR036388">
    <property type="entry name" value="WH-like_DNA-bd_sf"/>
</dbReference>
<dbReference type="NCBIfam" id="TIGR02937">
    <property type="entry name" value="sigma70-ECF"/>
    <property type="match status" value="1"/>
</dbReference>
<evidence type="ECO:0000256" key="2">
    <source>
        <dbReference type="ARBA" id="ARBA00023015"/>
    </source>
</evidence>
<organism evidence="8 9">
    <name type="scientific">Serratia rubidaea</name>
    <name type="common">Serratia marinorubra</name>
    <dbReference type="NCBI Taxonomy" id="61652"/>
    <lineage>
        <taxon>Bacteria</taxon>
        <taxon>Pseudomonadati</taxon>
        <taxon>Pseudomonadota</taxon>
        <taxon>Gammaproteobacteria</taxon>
        <taxon>Enterobacterales</taxon>
        <taxon>Yersiniaceae</taxon>
        <taxon>Serratia</taxon>
    </lineage>
</organism>
<dbReference type="Pfam" id="PF04542">
    <property type="entry name" value="Sigma70_r2"/>
    <property type="match status" value="1"/>
</dbReference>
<evidence type="ECO:0000256" key="5">
    <source>
        <dbReference type="ARBA" id="ARBA00023163"/>
    </source>
</evidence>
<evidence type="ECO:0000259" key="6">
    <source>
        <dbReference type="Pfam" id="PF04542"/>
    </source>
</evidence>
<dbReference type="GO" id="GO:0006352">
    <property type="term" value="P:DNA-templated transcription initiation"/>
    <property type="evidence" value="ECO:0007669"/>
    <property type="project" value="InterPro"/>
</dbReference>
<dbReference type="InterPro" id="IPR014284">
    <property type="entry name" value="RNA_pol_sigma-70_dom"/>
</dbReference>
<dbReference type="Proteomes" id="UP000271603">
    <property type="component" value="Chromosome"/>
</dbReference>
<evidence type="ECO:0000313" key="8">
    <source>
        <dbReference type="EMBL" id="VEA70052.1"/>
    </source>
</evidence>
<comment type="similarity">
    <text evidence="1">Belongs to the sigma-70 factor family. ECF subfamily.</text>
</comment>